<evidence type="ECO:0000313" key="2">
    <source>
        <dbReference type="EMBL" id="CAK0885893.1"/>
    </source>
</evidence>
<name>A0ABN9WHE3_9DINO</name>
<protein>
    <recommendedName>
        <fullName evidence="4">RNA helicase</fullName>
    </recommendedName>
</protein>
<proteinExistence type="predicted"/>
<accession>A0ABN9WHE3</accession>
<sequence>MTQKCGGAKLTEDQIHWTVMQAMAKEDFKADRRLGRTKEEEKPVKDAWDAVQAMIKGNPAQEAIVMKNVVSGTNSLSQVEWLHMEGAMPAEEKQTHKNLGAWMQSRAKASGVKAEKEEEEDDDDEEALALLAGDGGAEGGLEDDESDGDDEAPPKKGDKEEEEPEIVVDKDKNWSAVNLVCKESKLSYRGVLSQIGFTNWLWYRCVRPSLEATKSSLPDIDLSDCPYGIEDIDEIFNMYLPAGKLKKDEKDDKKDKKDKKDKDKDKKDDKKDKKDKKDDKKDDKKEKDKEKDKKKKKDAVTLNTKEKLQVEHLLKNMIFGEDGKKKTITTGWANMIEEKDINVLVPWEFQIAHVMRQCMQLEYTTKKKKEDPPPAAYYEMAQALADAISTLRKQYAFEFPDIKETELLPLQDALALQERFREGSVGTMKFDLLWYLQHGAHLIAGSSFMKRHKTTVFKPFKIQQDMVDAILSPGPQLVFGIAPPGTGKTAVVSHLLNLFPGRRPSRASVSLRLRDLRSRPVDVVGERSRESWLDGSGTESGFRTPDIERDASVFEIALAVQSLEAPEGSRRRRYRQAEEAGAPAACAAPGAPHLDWSRAALAAPRGEEVPWPARLARAARSEEGAIGGSSDEAPAFQPKSRTQRREHQRRLARKAKSMAPEALATADVPRESRPAPSVVWGAVDRTAGLGGGPGIMVTRLCL</sequence>
<feature type="compositionally biased region" description="Acidic residues" evidence="1">
    <location>
        <begin position="117"/>
        <end position="127"/>
    </location>
</feature>
<dbReference type="EMBL" id="CAUYUJ010018727">
    <property type="protein sequence ID" value="CAK0885893.1"/>
    <property type="molecule type" value="Genomic_DNA"/>
</dbReference>
<feature type="region of interest" description="Disordered" evidence="1">
    <location>
        <begin position="620"/>
        <end position="675"/>
    </location>
</feature>
<comment type="caution">
    <text evidence="2">The sequence shown here is derived from an EMBL/GenBank/DDBJ whole genome shotgun (WGS) entry which is preliminary data.</text>
</comment>
<feature type="region of interest" description="Disordered" evidence="1">
    <location>
        <begin position="106"/>
        <end position="169"/>
    </location>
</feature>
<evidence type="ECO:0000256" key="1">
    <source>
        <dbReference type="SAM" id="MobiDB-lite"/>
    </source>
</evidence>
<feature type="compositionally biased region" description="Acidic residues" evidence="1">
    <location>
        <begin position="140"/>
        <end position="151"/>
    </location>
</feature>
<organism evidence="2 3">
    <name type="scientific">Prorocentrum cordatum</name>
    <dbReference type="NCBI Taxonomy" id="2364126"/>
    <lineage>
        <taxon>Eukaryota</taxon>
        <taxon>Sar</taxon>
        <taxon>Alveolata</taxon>
        <taxon>Dinophyceae</taxon>
        <taxon>Prorocentrales</taxon>
        <taxon>Prorocentraceae</taxon>
        <taxon>Prorocentrum</taxon>
    </lineage>
</organism>
<dbReference type="SUPFAM" id="SSF52540">
    <property type="entry name" value="P-loop containing nucleoside triphosphate hydrolases"/>
    <property type="match status" value="1"/>
</dbReference>
<keyword evidence="3" id="KW-1185">Reference proteome</keyword>
<dbReference type="InterPro" id="IPR027417">
    <property type="entry name" value="P-loop_NTPase"/>
</dbReference>
<feature type="region of interest" description="Disordered" evidence="1">
    <location>
        <begin position="247"/>
        <end position="298"/>
    </location>
</feature>
<feature type="compositionally biased region" description="Basic residues" evidence="1">
    <location>
        <begin position="641"/>
        <end position="656"/>
    </location>
</feature>
<evidence type="ECO:0008006" key="4">
    <source>
        <dbReference type="Google" id="ProtNLM"/>
    </source>
</evidence>
<dbReference type="Proteomes" id="UP001189429">
    <property type="component" value="Unassembled WGS sequence"/>
</dbReference>
<evidence type="ECO:0000313" key="3">
    <source>
        <dbReference type="Proteomes" id="UP001189429"/>
    </source>
</evidence>
<feature type="compositionally biased region" description="Basic and acidic residues" evidence="1">
    <location>
        <begin position="247"/>
        <end position="291"/>
    </location>
</feature>
<reference evidence="2" key="1">
    <citation type="submission" date="2023-10" db="EMBL/GenBank/DDBJ databases">
        <authorList>
            <person name="Chen Y."/>
            <person name="Shah S."/>
            <person name="Dougan E. K."/>
            <person name="Thang M."/>
            <person name="Chan C."/>
        </authorList>
    </citation>
    <scope>NUCLEOTIDE SEQUENCE [LARGE SCALE GENOMIC DNA]</scope>
</reference>
<gene>
    <name evidence="2" type="ORF">PCOR1329_LOCUS67381</name>
</gene>